<dbReference type="OrthoDB" id="3774964at2759"/>
<gene>
    <name evidence="2" type="ORF">PMIN01_03100</name>
</gene>
<dbReference type="AlphaFoldDB" id="A0A9P6GLG5"/>
<reference evidence="2" key="1">
    <citation type="journal article" date="2020" name="Mol. Plant Microbe Interact.">
        <title>Genome Sequence of the Biocontrol Agent Coniothyrium minitans strain Conio (IMI 134523).</title>
        <authorList>
            <person name="Patel D."/>
            <person name="Shittu T.A."/>
            <person name="Baroncelli R."/>
            <person name="Muthumeenakshi S."/>
            <person name="Osborne T.H."/>
            <person name="Janganan T.K."/>
            <person name="Sreenivasaprasad S."/>
        </authorList>
    </citation>
    <scope>NUCLEOTIDE SEQUENCE</scope>
    <source>
        <strain evidence="2">Conio</strain>
    </source>
</reference>
<evidence type="ECO:0008006" key="4">
    <source>
        <dbReference type="Google" id="ProtNLM"/>
    </source>
</evidence>
<sequence>MHFTKVIAALSLAAPVFSIGVTVEQFSDGNCQSSIDPVIGVLKDGCSTWSTPVGKSMSVSTYASTGDSGFSCEEGKSIVLQVWQSSANCDNIPDATVGPLTTDPQEGGCIIMPIRSASFACQ</sequence>
<evidence type="ECO:0000256" key="1">
    <source>
        <dbReference type="SAM" id="SignalP"/>
    </source>
</evidence>
<protein>
    <recommendedName>
        <fullName evidence="4">Secreted protein</fullName>
    </recommendedName>
</protein>
<proteinExistence type="predicted"/>
<keyword evidence="3" id="KW-1185">Reference proteome</keyword>
<dbReference type="Proteomes" id="UP000756921">
    <property type="component" value="Unassembled WGS sequence"/>
</dbReference>
<organism evidence="2 3">
    <name type="scientific">Paraphaeosphaeria minitans</name>
    <dbReference type="NCBI Taxonomy" id="565426"/>
    <lineage>
        <taxon>Eukaryota</taxon>
        <taxon>Fungi</taxon>
        <taxon>Dikarya</taxon>
        <taxon>Ascomycota</taxon>
        <taxon>Pezizomycotina</taxon>
        <taxon>Dothideomycetes</taxon>
        <taxon>Pleosporomycetidae</taxon>
        <taxon>Pleosporales</taxon>
        <taxon>Massarineae</taxon>
        <taxon>Didymosphaeriaceae</taxon>
        <taxon>Paraphaeosphaeria</taxon>
    </lineage>
</organism>
<comment type="caution">
    <text evidence="2">The sequence shown here is derived from an EMBL/GenBank/DDBJ whole genome shotgun (WGS) entry which is preliminary data.</text>
</comment>
<feature type="signal peptide" evidence="1">
    <location>
        <begin position="1"/>
        <end position="18"/>
    </location>
</feature>
<keyword evidence="1" id="KW-0732">Signal</keyword>
<name>A0A9P6GLG5_9PLEO</name>
<feature type="chain" id="PRO_5040151690" description="Secreted protein" evidence="1">
    <location>
        <begin position="19"/>
        <end position="122"/>
    </location>
</feature>
<dbReference type="EMBL" id="WJXW01000003">
    <property type="protein sequence ID" value="KAF9737817.1"/>
    <property type="molecule type" value="Genomic_DNA"/>
</dbReference>
<evidence type="ECO:0000313" key="2">
    <source>
        <dbReference type="EMBL" id="KAF9737817.1"/>
    </source>
</evidence>
<accession>A0A9P6GLG5</accession>
<evidence type="ECO:0000313" key="3">
    <source>
        <dbReference type="Proteomes" id="UP000756921"/>
    </source>
</evidence>